<reference evidence="3" key="1">
    <citation type="submission" date="2016-11" db="UniProtKB">
        <authorList>
            <consortium name="WormBaseParasite"/>
        </authorList>
    </citation>
    <scope>IDENTIFICATION</scope>
</reference>
<sequence length="781" mass="89205">MNKSENSAHLHSVLRNYIGSFEKLFDALLPYCGTFYDELAELDDLKIQVASHVSEEKKEKQYFLNIELKYTNINKILPNDKCEMGSKLTKTDPAENLEVQHEKACDSSSTSVILFLQNPIMVTYILLKVIHVFVQTMNKSDDAERIHLILRDKSGSFDDFFKALLPYCGKLYEELAKLDDLKVQVGSQVLKGTTEKQYFLNIGLTQSPDDIVKISPPETTAVQTKSHSEDDSKEKSTEASKTSLPENSFDKIEPNPEGSGSEPETTHETSNAAPLNSSDDVELHSENISKVEITEDTSTTSISDSSENPSESFGNPDSVDSVDKEKSEEKSISSVDMEPLNSVEKIEESNQYLNDCIESLKKTKVSNSKEVPYDPDFSAVEELGKPLENAMQHQEAIKTDREDLASTQQFSAANELNEEEGYDTDKENREDFNEKLENQTREHKEELDRLRKQREEKNKQQQDELNEMRNQQKQRFAALIHCILLKKQFEKMENEWSGWIEMDYKKHVIRVINKFNNFLDETRNVKFERTSEDSLDNLKLEILSLDREVLALFYNLENIFNGLENVVSSFEDAMFPRVLQNSVCVIAAKLNNVWETLEEMDYSTEWMQRLEDAMSKIKPLDVPTVTNLRETCKNASMENFHLFTFPQRQSSKPIINEVDIDDTPDSNVEKVQEPMENKVAKIDLESIDFEHQKLQSAMERKAFMPPLEGSDEKNESHTTPETSNATTEVLNCGDELKNKKLRNASEGQQGTSVKTVVNFQTNIVLHRSGFVGKNLKVNPSF</sequence>
<evidence type="ECO:0000256" key="1">
    <source>
        <dbReference type="SAM" id="MobiDB-lite"/>
    </source>
</evidence>
<dbReference type="InterPro" id="IPR007883">
    <property type="entry name" value="DUF713"/>
</dbReference>
<keyword evidence="2" id="KW-1185">Reference proteome</keyword>
<feature type="region of interest" description="Disordered" evidence="1">
    <location>
        <begin position="706"/>
        <end position="727"/>
    </location>
</feature>
<organism evidence="2 3">
    <name type="scientific">Caenorhabditis tropicalis</name>
    <dbReference type="NCBI Taxonomy" id="1561998"/>
    <lineage>
        <taxon>Eukaryota</taxon>
        <taxon>Metazoa</taxon>
        <taxon>Ecdysozoa</taxon>
        <taxon>Nematoda</taxon>
        <taxon>Chromadorea</taxon>
        <taxon>Rhabditida</taxon>
        <taxon>Rhabditina</taxon>
        <taxon>Rhabditomorpha</taxon>
        <taxon>Rhabditoidea</taxon>
        <taxon>Rhabditidae</taxon>
        <taxon>Peloderinae</taxon>
        <taxon>Caenorhabditis</taxon>
    </lineage>
</organism>
<proteinExistence type="predicted"/>
<feature type="compositionally biased region" description="Basic and acidic residues" evidence="1">
    <location>
        <begin position="281"/>
        <end position="293"/>
    </location>
</feature>
<name>A0A1I7SZ02_9PELO</name>
<feature type="region of interest" description="Disordered" evidence="1">
    <location>
        <begin position="210"/>
        <end position="343"/>
    </location>
</feature>
<dbReference type="eggNOG" id="ENOG502T3BJ">
    <property type="taxonomic scope" value="Eukaryota"/>
</dbReference>
<feature type="compositionally biased region" description="Basic and acidic residues" evidence="1">
    <location>
        <begin position="434"/>
        <end position="462"/>
    </location>
</feature>
<dbReference type="AlphaFoldDB" id="A0A1I7SZ02"/>
<feature type="compositionally biased region" description="Basic and acidic residues" evidence="1">
    <location>
        <begin position="226"/>
        <end position="238"/>
    </location>
</feature>
<dbReference type="Proteomes" id="UP000095282">
    <property type="component" value="Unplaced"/>
</dbReference>
<dbReference type="Pfam" id="PF05218">
    <property type="entry name" value="DUF713"/>
    <property type="match status" value="1"/>
</dbReference>
<feature type="compositionally biased region" description="Polar residues" evidence="1">
    <location>
        <begin position="268"/>
        <end position="278"/>
    </location>
</feature>
<feature type="compositionally biased region" description="Basic and acidic residues" evidence="1">
    <location>
        <begin position="321"/>
        <end position="331"/>
    </location>
</feature>
<feature type="compositionally biased region" description="Low complexity" evidence="1">
    <location>
        <begin position="296"/>
        <end position="312"/>
    </location>
</feature>
<dbReference type="PANTHER" id="PTHR21566">
    <property type="entry name" value="CILIA- AND FLAGELLA-ASSOCIATED PROTEIN 251-LIKE-RELATED-RELATED"/>
    <property type="match status" value="1"/>
</dbReference>
<dbReference type="WBParaSite" id="Csp11.Scaffold37.g180.t1">
    <property type="protein sequence ID" value="Csp11.Scaffold37.g180.t1"/>
    <property type="gene ID" value="Csp11.Scaffold37.g180"/>
</dbReference>
<feature type="region of interest" description="Disordered" evidence="1">
    <location>
        <begin position="434"/>
        <end position="465"/>
    </location>
</feature>
<dbReference type="PANTHER" id="PTHR21566:SF7">
    <property type="entry name" value="DUF4455 DOMAIN-CONTAINING PROTEIN-RELATED"/>
    <property type="match status" value="1"/>
</dbReference>
<accession>A0A1I7SZ02</accession>
<protein>
    <submittedName>
        <fullName evidence="3">FAM193_C domain-containing protein</fullName>
    </submittedName>
</protein>
<evidence type="ECO:0000313" key="2">
    <source>
        <dbReference type="Proteomes" id="UP000095282"/>
    </source>
</evidence>
<evidence type="ECO:0000313" key="3">
    <source>
        <dbReference type="WBParaSite" id="Csp11.Scaffold37.g180.t1"/>
    </source>
</evidence>